<comment type="caution">
    <text evidence="1">The sequence shown here is derived from an EMBL/GenBank/DDBJ whole genome shotgun (WGS) entry which is preliminary data.</text>
</comment>
<keyword evidence="2" id="KW-1185">Reference proteome</keyword>
<sequence>MPDADDGAINQPGEKTMTLPNFAQHALYLATLGTALALTGCGGGAGALGGGAGAPSAPVADAAAYDDMMSYCGITAPTGMDATQDGWSSNYGVLQGAGTVYYGSTIISPAGSAHAWSTPLTMSVPFTNYKGVTGPVVSSGYAKPEWKMGVAIPTVLSPRSVGCVTETARVYTPPTIDLSPGYPTLPQPQSSLIWTSYWSSKVPVSQLQGTPVDGFELVSNFAPASGVVYFVIDKASFAAPQTLSICRLAPKATQWNCVQPSVADAGENWSVTTSSPAPGVYVLLSPTPQ</sequence>
<proteinExistence type="predicted"/>
<name>A0A0C2BKZ0_9BURK</name>
<dbReference type="Proteomes" id="UP000031572">
    <property type="component" value="Unassembled WGS sequence"/>
</dbReference>
<dbReference type="AlphaFoldDB" id="A0A0C2BKZ0"/>
<protein>
    <submittedName>
        <fullName evidence="1">Uncharacterized protein</fullName>
    </submittedName>
</protein>
<dbReference type="EMBL" id="JWJG01000028">
    <property type="protein sequence ID" value="KIF81880.1"/>
    <property type="molecule type" value="Genomic_DNA"/>
</dbReference>
<organism evidence="1 2">
    <name type="scientific">Noviherbaspirillum autotrophicum</name>
    <dbReference type="NCBI Taxonomy" id="709839"/>
    <lineage>
        <taxon>Bacteria</taxon>
        <taxon>Pseudomonadati</taxon>
        <taxon>Pseudomonadota</taxon>
        <taxon>Betaproteobacteria</taxon>
        <taxon>Burkholderiales</taxon>
        <taxon>Oxalobacteraceae</taxon>
        <taxon>Noviherbaspirillum</taxon>
    </lineage>
</organism>
<evidence type="ECO:0000313" key="2">
    <source>
        <dbReference type="Proteomes" id="UP000031572"/>
    </source>
</evidence>
<dbReference type="STRING" id="709839.TSA66_15490"/>
<gene>
    <name evidence="1" type="ORF">TSA66_15490</name>
</gene>
<reference evidence="1 2" key="1">
    <citation type="submission" date="2014-12" db="EMBL/GenBank/DDBJ databases">
        <title>Denitrispirillum autotrophicum gen. nov., sp. nov., Denitrifying, Facultatively Autotrophic Bacteria Isolated from Rice Paddy Soil.</title>
        <authorList>
            <person name="Ishii S."/>
            <person name="Ashida N."/>
            <person name="Ohno H."/>
            <person name="Otsuka S."/>
            <person name="Yokota A."/>
            <person name="Senoo K."/>
        </authorList>
    </citation>
    <scope>NUCLEOTIDE SEQUENCE [LARGE SCALE GENOMIC DNA]</scope>
    <source>
        <strain evidence="1 2">TSA66</strain>
    </source>
</reference>
<evidence type="ECO:0000313" key="1">
    <source>
        <dbReference type="EMBL" id="KIF81880.1"/>
    </source>
</evidence>
<accession>A0A0C2BKZ0</accession>